<feature type="transmembrane region" description="Helical" evidence="1">
    <location>
        <begin position="7"/>
        <end position="28"/>
    </location>
</feature>
<dbReference type="RefSeq" id="WP_068320163.1">
    <property type="nucleotide sequence ID" value="NZ_CP010835.1"/>
</dbReference>
<reference evidence="2 3" key="2">
    <citation type="journal article" date="2016" name="Int. J. Syst. Evol. Microbiol.">
        <title>Pyrococcus kukulkanii sp. nov., a hyperthermophilic, piezophilic archaeon isolated from a deep-sea hydrothermal vent.</title>
        <authorList>
            <person name="Callac N."/>
            <person name="Oger P."/>
            <person name="Lesongeur F."/>
            <person name="Rattray J.E."/>
            <person name="Vannier P."/>
            <person name="Michoud G."/>
            <person name="Beauverger M."/>
            <person name="Gayet N."/>
            <person name="Rouxel O."/>
            <person name="Jebbar M."/>
            <person name="Godfroy A."/>
        </authorList>
    </citation>
    <scope>NUCLEOTIDE SEQUENCE [LARGE SCALE GENOMIC DNA]</scope>
    <source>
        <strain evidence="2 3">NCB100</strain>
    </source>
</reference>
<feature type="transmembrane region" description="Helical" evidence="1">
    <location>
        <begin position="152"/>
        <end position="169"/>
    </location>
</feature>
<sequence length="208" mass="22897">MRVSIRVSLPLIFPGLLMVSTLQIIVAVSGREEGIAAGALFAMVSLPFLFIGYLFAKEKEDLMFVHAVLPVLGFYPFAYATKSPSSWILAGLVLLIPALSARNLKMQKGNVDATILALSVIVCLGLPTKTLSAVGLASLLLMHYVVKRNVKLKTKALFLISYVILWGLINWKRADPVIMGMGIVFGVSMFLLMHLTEKRLGENGWERY</sequence>
<reference evidence="3" key="1">
    <citation type="submission" date="2015-02" db="EMBL/GenBank/DDBJ databases">
        <title>Pyrococcus kukulkanii sp. nov., a novel hyperthermophilic archaeon isolated from a deep-sea hydrothermal vent at the Guaymas Basin.</title>
        <authorList>
            <person name="Oger P.M."/>
            <person name="Callac N."/>
            <person name="Jebbar M."/>
            <person name="Godfroy A."/>
        </authorList>
    </citation>
    <scope>NUCLEOTIDE SEQUENCE [LARGE SCALE GENOMIC DNA]</scope>
    <source>
        <strain evidence="3">NCB100</strain>
    </source>
</reference>
<proteinExistence type="predicted"/>
<dbReference type="GeneID" id="28490363"/>
<gene>
    <name evidence="2" type="ORF">TQ32_00985</name>
</gene>
<accession>A0A127B7S6</accession>
<dbReference type="AlphaFoldDB" id="A0A127B7S6"/>
<dbReference type="OrthoDB" id="101970at2157"/>
<dbReference type="KEGG" id="pyc:TQ32_00985"/>
<evidence type="ECO:0000313" key="3">
    <source>
        <dbReference type="Proteomes" id="UP000070587"/>
    </source>
</evidence>
<protein>
    <submittedName>
        <fullName evidence="2">Uncharacterized protein</fullName>
    </submittedName>
</protein>
<organism evidence="2 3">
    <name type="scientific">Pyrococcus kukulkanii</name>
    <dbReference type="NCBI Taxonomy" id="1609559"/>
    <lineage>
        <taxon>Archaea</taxon>
        <taxon>Methanobacteriati</taxon>
        <taxon>Methanobacteriota</taxon>
        <taxon>Thermococci</taxon>
        <taxon>Thermococcales</taxon>
        <taxon>Thermococcaceae</taxon>
        <taxon>Pyrococcus</taxon>
    </lineage>
</organism>
<keyword evidence="1" id="KW-0472">Membrane</keyword>
<dbReference type="EMBL" id="CP010835">
    <property type="protein sequence ID" value="AMM53227.1"/>
    <property type="molecule type" value="Genomic_DNA"/>
</dbReference>
<dbReference type="PATRIC" id="fig|1609559.3.peg.206"/>
<evidence type="ECO:0000313" key="2">
    <source>
        <dbReference type="EMBL" id="AMM53227.1"/>
    </source>
</evidence>
<keyword evidence="1" id="KW-0812">Transmembrane</keyword>
<feature type="transmembrane region" description="Helical" evidence="1">
    <location>
        <begin position="62"/>
        <end position="80"/>
    </location>
</feature>
<feature type="transmembrane region" description="Helical" evidence="1">
    <location>
        <begin position="34"/>
        <end position="55"/>
    </location>
</feature>
<evidence type="ECO:0000256" key="1">
    <source>
        <dbReference type="SAM" id="Phobius"/>
    </source>
</evidence>
<dbReference type="Proteomes" id="UP000070587">
    <property type="component" value="Chromosome"/>
</dbReference>
<feature type="transmembrane region" description="Helical" evidence="1">
    <location>
        <begin position="116"/>
        <end position="146"/>
    </location>
</feature>
<keyword evidence="1" id="KW-1133">Transmembrane helix</keyword>
<dbReference type="STRING" id="1609559.TQ32_00985"/>
<feature type="transmembrane region" description="Helical" evidence="1">
    <location>
        <begin position="86"/>
        <end position="104"/>
    </location>
</feature>
<feature type="transmembrane region" description="Helical" evidence="1">
    <location>
        <begin position="176"/>
        <end position="195"/>
    </location>
</feature>
<name>A0A127B7S6_9EURY</name>